<dbReference type="Pfam" id="PF04304">
    <property type="entry name" value="DUF454"/>
    <property type="match status" value="1"/>
</dbReference>
<keyword evidence="1" id="KW-0472">Membrane</keyword>
<keyword evidence="3" id="KW-1185">Reference proteome</keyword>
<dbReference type="PANTHER" id="PTHR35813:SF1">
    <property type="entry name" value="INNER MEMBRANE PROTEIN YBAN"/>
    <property type="match status" value="1"/>
</dbReference>
<dbReference type="PANTHER" id="PTHR35813">
    <property type="entry name" value="INNER MEMBRANE PROTEIN YBAN"/>
    <property type="match status" value="1"/>
</dbReference>
<evidence type="ECO:0000256" key="1">
    <source>
        <dbReference type="SAM" id="Phobius"/>
    </source>
</evidence>
<feature type="transmembrane region" description="Helical" evidence="1">
    <location>
        <begin position="103"/>
        <end position="121"/>
    </location>
</feature>
<reference evidence="2 3" key="1">
    <citation type="submission" date="2019-08" db="EMBL/GenBank/DDBJ databases">
        <title>Genome of Phaeodactylibacter luteus.</title>
        <authorList>
            <person name="Bowman J.P."/>
        </authorList>
    </citation>
    <scope>NUCLEOTIDE SEQUENCE [LARGE SCALE GENOMIC DNA]</scope>
    <source>
        <strain evidence="2 3">KCTC 42180</strain>
    </source>
</reference>
<dbReference type="RefSeq" id="WP_147169198.1">
    <property type="nucleotide sequence ID" value="NZ_VOOR01000060.1"/>
</dbReference>
<dbReference type="AlphaFoldDB" id="A0A5C6RH12"/>
<organism evidence="2 3">
    <name type="scientific">Phaeodactylibacter luteus</name>
    <dbReference type="NCBI Taxonomy" id="1564516"/>
    <lineage>
        <taxon>Bacteria</taxon>
        <taxon>Pseudomonadati</taxon>
        <taxon>Bacteroidota</taxon>
        <taxon>Saprospiria</taxon>
        <taxon>Saprospirales</taxon>
        <taxon>Haliscomenobacteraceae</taxon>
        <taxon>Phaeodactylibacter</taxon>
    </lineage>
</organism>
<dbReference type="Proteomes" id="UP000321580">
    <property type="component" value="Unassembled WGS sequence"/>
</dbReference>
<feature type="transmembrane region" description="Helical" evidence="1">
    <location>
        <begin position="12"/>
        <end position="30"/>
    </location>
</feature>
<proteinExistence type="predicted"/>
<evidence type="ECO:0000313" key="3">
    <source>
        <dbReference type="Proteomes" id="UP000321580"/>
    </source>
</evidence>
<comment type="caution">
    <text evidence="2">The sequence shown here is derived from an EMBL/GenBank/DDBJ whole genome shotgun (WGS) entry which is preliminary data.</text>
</comment>
<dbReference type="EMBL" id="VOOR01000060">
    <property type="protein sequence ID" value="TXB61423.1"/>
    <property type="molecule type" value="Genomic_DNA"/>
</dbReference>
<accession>A0A5C6RH12</accession>
<dbReference type="InterPro" id="IPR007401">
    <property type="entry name" value="DUF454"/>
</dbReference>
<keyword evidence="1" id="KW-0812">Transmembrane</keyword>
<protein>
    <submittedName>
        <fullName evidence="2">DUF454 domain-containing protein</fullName>
    </submittedName>
</protein>
<evidence type="ECO:0000313" key="2">
    <source>
        <dbReference type="EMBL" id="TXB61423.1"/>
    </source>
</evidence>
<sequence length="129" mass="14899">MKGPKIRRRFFFGLGCLSLGLAYIGIALPGFPGTPFILLTAYFFVRSSERMYTWLMRRRLFARVIREFSGQEKLSVKFKLFVIVQLWASFTVAMVWFVGAVHWKAVLIIVGAIISWAVWRIEKVDIGPH</sequence>
<name>A0A5C6RH12_9BACT</name>
<dbReference type="PIRSF" id="PIRSF016789">
    <property type="entry name" value="DUF454"/>
    <property type="match status" value="1"/>
</dbReference>
<dbReference type="GO" id="GO:0005886">
    <property type="term" value="C:plasma membrane"/>
    <property type="evidence" value="ECO:0007669"/>
    <property type="project" value="TreeGrafter"/>
</dbReference>
<dbReference type="OrthoDB" id="9813800at2"/>
<keyword evidence="1" id="KW-1133">Transmembrane helix</keyword>
<gene>
    <name evidence="2" type="ORF">FRY97_19210</name>
</gene>